<dbReference type="EMBL" id="ASPP01012839">
    <property type="protein sequence ID" value="ETO20209.1"/>
    <property type="molecule type" value="Genomic_DNA"/>
</dbReference>
<name>X6N382_RETFI</name>
<gene>
    <name evidence="1" type="ORF">RFI_17006</name>
</gene>
<evidence type="ECO:0000313" key="2">
    <source>
        <dbReference type="Proteomes" id="UP000023152"/>
    </source>
</evidence>
<dbReference type="OrthoDB" id="10064100at2759"/>
<keyword evidence="2" id="KW-1185">Reference proteome</keyword>
<organism evidence="1 2">
    <name type="scientific">Reticulomyxa filosa</name>
    <dbReference type="NCBI Taxonomy" id="46433"/>
    <lineage>
        <taxon>Eukaryota</taxon>
        <taxon>Sar</taxon>
        <taxon>Rhizaria</taxon>
        <taxon>Retaria</taxon>
        <taxon>Foraminifera</taxon>
        <taxon>Monothalamids</taxon>
        <taxon>Reticulomyxidae</taxon>
        <taxon>Reticulomyxa</taxon>
    </lineage>
</organism>
<dbReference type="Proteomes" id="UP000023152">
    <property type="component" value="Unassembled WGS sequence"/>
</dbReference>
<dbReference type="AlphaFoldDB" id="X6N382"/>
<reference evidence="1 2" key="1">
    <citation type="journal article" date="2013" name="Curr. Biol.">
        <title>The Genome of the Foraminiferan Reticulomyxa filosa.</title>
        <authorList>
            <person name="Glockner G."/>
            <person name="Hulsmann N."/>
            <person name="Schleicher M."/>
            <person name="Noegel A.A."/>
            <person name="Eichinger L."/>
            <person name="Gallinger C."/>
            <person name="Pawlowski J."/>
            <person name="Sierra R."/>
            <person name="Euteneuer U."/>
            <person name="Pillet L."/>
            <person name="Moustafa A."/>
            <person name="Platzer M."/>
            <person name="Groth M."/>
            <person name="Szafranski K."/>
            <person name="Schliwa M."/>
        </authorList>
    </citation>
    <scope>NUCLEOTIDE SEQUENCE [LARGE SCALE GENOMIC DNA]</scope>
</reference>
<evidence type="ECO:0000313" key="1">
    <source>
        <dbReference type="EMBL" id="ETO20209.1"/>
    </source>
</evidence>
<sequence length="111" mass="13025">MKKAKVLYVLEKNYHEFINLNTMNENTNNMRGGNSFNTSSFHIPSHTELMKLLSKHLNIQYNEVFNGITVEQALVAKANIYTVQKGAFYRRDKSTNYTYFQLYFNLGERSQ</sequence>
<protein>
    <submittedName>
        <fullName evidence="1">Uncharacterized protein</fullName>
    </submittedName>
</protein>
<accession>X6N382</accession>
<comment type="caution">
    <text evidence="1">The sequence shown here is derived from an EMBL/GenBank/DDBJ whole genome shotgun (WGS) entry which is preliminary data.</text>
</comment>
<proteinExistence type="predicted"/>